<proteinExistence type="inferred from homology"/>
<feature type="compositionally biased region" description="Basic residues" evidence="4">
    <location>
        <begin position="141"/>
        <end position="150"/>
    </location>
</feature>
<accession>A0A3Q7XI87</accession>
<dbReference type="Proteomes" id="UP000087171">
    <property type="component" value="Chromosome Ca8"/>
</dbReference>
<dbReference type="KEGG" id="cam:101514530"/>
<feature type="coiled-coil region" evidence="3">
    <location>
        <begin position="629"/>
        <end position="800"/>
    </location>
</feature>
<name>A0A3Q7XI87_CICAR</name>
<keyword evidence="1 3" id="KW-0175">Coiled coil</keyword>
<dbReference type="PANTHER" id="PTHR32258">
    <property type="entry name" value="PROTEIN NETWORKED 4A"/>
    <property type="match status" value="1"/>
</dbReference>
<sequence>MATLSQSESRRLYSWWWDSHNTPKNSKWLQENLTDIDSKVKSMIKLVEEEADSFARKAEMYYKKRPELMKLVEEFYRAYRALAERYDHAMGELRHAHKTMPEAFPNSAHYILNDDSPCDSFGPDAEPHTPGPGPRPGMARPIHRSKKKHSVAAESEVQTLREALAKVQSDKDALFLQYQKSLEKLSEMEKDLNEAQKDVGSLDERASKAEIEVQILKESLTQLKEEKYAGEVQYNQCLESIARLETMLSMAQLEAQGFDERATKAEIEAENLKQELSRLESQKDTVFHQYKQYLEKIPILESKITVAAENSRMLNEQIERAELEVKALKKNLAELNEEKESLSVLYHHCLEKISKMENELLRAQENAEQLKNEVEKGVEKLENSEKHCDMLEKSNRNLRLEAEKLVQKITLKDQELQEKHTEIERLQTAMHAGDSHFIQIESGLKTLQNLYSQSQQEQRNLALELKYALLLLKDLELSKQGFKEEVQEIVEENKTLHELNFSSTKSLKTQQLEICKLKEIKEKLEREFAVNAEESNALGREAHQIKDDIQYLNERYQAMLEQLQSLGLNPNSFAASVKDLQNENLTLKEACKMEHSENEILREKSKDLDEILIENAFMEFSMLRLIDELDGLRGTVKEIQQLCQVLQEDKSILVDEKSNLLSQLQIITDGMQKLLENNTLLEKSLSDAKNAFEGLKTKFDDLEEFCKLLNDEKHNLLNERNMLISQLEMVEAKLSSLEKKVKELEEKYVDVEKYKESAGNQVEELLASILVQKEEHSNHKHSSEARLVNLENLVRVLQEEQRLGKIEFEQEFDKAVNAQVEMFILQNCIEELELKNMVLLTECEKLVEASKLSDKVILELESENLMQLIEEELLLYEIGKFKMSIRKVCEVLQIDSDGGCDDGFNQEDIPIPRILDKIKDLESSLVKSQEEKKQLLVENSVLLASRQHHQSEGEKLKSEKNIMEQEFENMREQNAILQKDKVELLEENRQLRIEVVNGKEKECTSKSTLAALHAEVLDLRRSNQVFQEENGKMLEEKKSLRRSILDLKDGMSAAEDENSVVFHEVLALSNLNLVYENFLTEKVVEQRELCKHLGNLSNLNNDLNQELGVLRKNFEVKEAENVYLNESTERMEKELVEVKNANCCLNHHVENSENLLKKKEEEMLEMEKRLKAAETSNSEFSRYIEELKMDQEESRLNTENLDRQILELSENCMYHRKEIEHLNEENETLQSQMRILLDEVEQRRAKEETLNLELLNKTNDFKLWEAEAAAFYFDLQMSSTFGALLESKVTELTGVCKKLDDESSAKSLEIEHMRERVSLLESEIRGLKGKLSAYVPVVSSLKEDFASLEHISFLWTKRNSSVGNGAQKDVVIGTRLQEHSHQILREEESVSIPDGVSDLLTLQIRIREVEKIMTEELERRVKQKSLAAEATRYSTLEVAAYPKIDSRKKVTKLKEESIIEHNVWRKRPKIRLLMKDIALDHNADDSQSKYWKRDHRRSNDPVLELCETHERGSTPLEDHAIISYPSENSGRYLNYSSELDIEKELGVDKLELSKSVKETTEDNKRRILERLASDGQKLAILKMALQDMKKKPEAMKKSKQGNNDIEYETVKRHIEEVEEAVMQQVSINDQLAKNVEERNSPLDRDTRRVAEQARIGSEQIRRLQFEVQNIQYILVKLADDSNNKAKNRISRRTGVMLRGCIQIGRNNSKRRRKACCGWSRPSTKED</sequence>
<evidence type="ECO:0000256" key="1">
    <source>
        <dbReference type="ARBA" id="ARBA00023054"/>
    </source>
</evidence>
<feature type="coiled-coil region" evidence="3">
    <location>
        <begin position="444"/>
        <end position="492"/>
    </location>
</feature>
<dbReference type="RefSeq" id="XP_027193464.1">
    <property type="nucleotide sequence ID" value="XM_027337663.1"/>
</dbReference>
<dbReference type="GO" id="GO:0051015">
    <property type="term" value="F:actin filament binding"/>
    <property type="evidence" value="ECO:0007669"/>
    <property type="project" value="TreeGrafter"/>
</dbReference>
<gene>
    <name evidence="7" type="primary">LOC101514530</name>
</gene>
<dbReference type="InterPro" id="IPR051861">
    <property type="entry name" value="NET_actin-binding_domain"/>
</dbReference>
<dbReference type="InterPro" id="IPR011684">
    <property type="entry name" value="NAB"/>
</dbReference>
<feature type="coiled-coil region" evidence="3">
    <location>
        <begin position="255"/>
        <end position="415"/>
    </location>
</feature>
<dbReference type="OrthoDB" id="10255522at2759"/>
<dbReference type="PaxDb" id="3827-XP_004511372.1"/>
<feature type="region of interest" description="Disordered" evidence="4">
    <location>
        <begin position="119"/>
        <end position="151"/>
    </location>
</feature>
<dbReference type="GeneID" id="101514530"/>
<evidence type="ECO:0000259" key="5">
    <source>
        <dbReference type="PROSITE" id="PS51774"/>
    </source>
</evidence>
<dbReference type="GO" id="GO:0005886">
    <property type="term" value="C:plasma membrane"/>
    <property type="evidence" value="ECO:0007669"/>
    <property type="project" value="TreeGrafter"/>
</dbReference>
<feature type="domain" description="NAB" evidence="5">
    <location>
        <begin position="13"/>
        <end position="93"/>
    </location>
</feature>
<reference evidence="6" key="1">
    <citation type="journal article" date="2013" name="Nat. Biotechnol.">
        <title>Draft genome sequence of chickpea (Cicer arietinum) provides a resource for trait improvement.</title>
        <authorList>
            <person name="Varshney R.K."/>
            <person name="Song C."/>
            <person name="Saxena R.K."/>
            <person name="Azam S."/>
            <person name="Yu S."/>
            <person name="Sharpe A.G."/>
            <person name="Cannon S."/>
            <person name="Baek J."/>
            <person name="Rosen B.D."/>
            <person name="Tar'an B."/>
            <person name="Millan T."/>
            <person name="Zhang X."/>
            <person name="Ramsay L.D."/>
            <person name="Iwata A."/>
            <person name="Wang Y."/>
            <person name="Nelson W."/>
            <person name="Farmer A.D."/>
            <person name="Gaur P.M."/>
            <person name="Soderlund C."/>
            <person name="Penmetsa R.V."/>
            <person name="Xu C."/>
            <person name="Bharti A.K."/>
            <person name="He W."/>
            <person name="Winter P."/>
            <person name="Zhao S."/>
            <person name="Hane J.K."/>
            <person name="Carrasquilla-Garcia N."/>
            <person name="Condie J.A."/>
            <person name="Upadhyaya H.D."/>
            <person name="Luo M.C."/>
            <person name="Thudi M."/>
            <person name="Gowda C.L."/>
            <person name="Singh N.P."/>
            <person name="Lichtenzveig J."/>
            <person name="Gali K.K."/>
            <person name="Rubio J."/>
            <person name="Nadarajan N."/>
            <person name="Dolezel J."/>
            <person name="Bansal K.C."/>
            <person name="Xu X."/>
            <person name="Edwards D."/>
            <person name="Zhang G."/>
            <person name="Kahl G."/>
            <person name="Gil J."/>
            <person name="Singh K.B."/>
            <person name="Datta S.K."/>
            <person name="Jackson S.A."/>
            <person name="Wang J."/>
            <person name="Cook D.R."/>
        </authorList>
    </citation>
    <scope>NUCLEOTIDE SEQUENCE [LARGE SCALE GENOMIC DNA]</scope>
    <source>
        <strain evidence="6">cv. CDC Frontier</strain>
    </source>
</reference>
<keyword evidence="6" id="KW-1185">Reference proteome</keyword>
<organism evidence="6 7">
    <name type="scientific">Cicer arietinum</name>
    <name type="common">Chickpea</name>
    <name type="synonym">Garbanzo</name>
    <dbReference type="NCBI Taxonomy" id="3827"/>
    <lineage>
        <taxon>Eukaryota</taxon>
        <taxon>Viridiplantae</taxon>
        <taxon>Streptophyta</taxon>
        <taxon>Embryophyta</taxon>
        <taxon>Tracheophyta</taxon>
        <taxon>Spermatophyta</taxon>
        <taxon>Magnoliopsida</taxon>
        <taxon>eudicotyledons</taxon>
        <taxon>Gunneridae</taxon>
        <taxon>Pentapetalae</taxon>
        <taxon>rosids</taxon>
        <taxon>fabids</taxon>
        <taxon>Fabales</taxon>
        <taxon>Fabaceae</taxon>
        <taxon>Papilionoideae</taxon>
        <taxon>50 kb inversion clade</taxon>
        <taxon>NPAAA clade</taxon>
        <taxon>Hologalegina</taxon>
        <taxon>IRL clade</taxon>
        <taxon>Cicereae</taxon>
        <taxon>Cicer</taxon>
    </lineage>
</organism>
<dbReference type="PROSITE" id="PS51774">
    <property type="entry name" value="NAB"/>
    <property type="match status" value="1"/>
</dbReference>
<dbReference type="PANTHER" id="PTHR32258:SF27">
    <property type="entry name" value="INTERACTING (KIP1-LIKE) FAMILY PROTEIN, PUTATIVE-RELATED"/>
    <property type="match status" value="1"/>
</dbReference>
<evidence type="ECO:0000313" key="7">
    <source>
        <dbReference type="RefSeq" id="XP_027193464.1"/>
    </source>
</evidence>
<evidence type="ECO:0000313" key="6">
    <source>
        <dbReference type="Proteomes" id="UP000087171"/>
    </source>
</evidence>
<evidence type="ECO:0000256" key="2">
    <source>
        <dbReference type="ARBA" id="ARBA00038006"/>
    </source>
</evidence>
<dbReference type="Pfam" id="PF07765">
    <property type="entry name" value="KIP1"/>
    <property type="match status" value="1"/>
</dbReference>
<feature type="coiled-coil region" evidence="3">
    <location>
        <begin position="1093"/>
        <end position="1120"/>
    </location>
</feature>
<feature type="coiled-coil region" evidence="3">
    <location>
        <begin position="1149"/>
        <end position="1257"/>
    </location>
</feature>
<protein>
    <submittedName>
        <fullName evidence="7">Protein NETWORKED 1A-like</fullName>
    </submittedName>
</protein>
<dbReference type="STRING" id="3827.A0A3Q7XI87"/>
<reference evidence="7" key="2">
    <citation type="submission" date="2025-08" db="UniProtKB">
        <authorList>
            <consortium name="RefSeq"/>
        </authorList>
    </citation>
    <scope>IDENTIFICATION</scope>
    <source>
        <tissue evidence="7">Etiolated seedlings</tissue>
    </source>
</reference>
<comment type="similarity">
    <text evidence="2">Belongs to the NET family.</text>
</comment>
<feature type="coiled-coil region" evidence="3">
    <location>
        <begin position="918"/>
        <end position="1001"/>
    </location>
</feature>
<evidence type="ECO:0000256" key="4">
    <source>
        <dbReference type="SAM" id="MobiDB-lite"/>
    </source>
</evidence>
<dbReference type="SUPFAM" id="SSF57997">
    <property type="entry name" value="Tropomyosin"/>
    <property type="match status" value="1"/>
</dbReference>
<evidence type="ECO:0000256" key="3">
    <source>
        <dbReference type="SAM" id="Coils"/>
    </source>
</evidence>